<evidence type="ECO:0000256" key="1">
    <source>
        <dbReference type="SAM" id="MobiDB-lite"/>
    </source>
</evidence>
<dbReference type="AlphaFoldDB" id="A0AAE0PB22"/>
<evidence type="ECO:0000313" key="3">
    <source>
        <dbReference type="Proteomes" id="UP001281003"/>
    </source>
</evidence>
<dbReference type="EMBL" id="JAUTDP010000009">
    <property type="protein sequence ID" value="KAK3396598.1"/>
    <property type="molecule type" value="Genomic_DNA"/>
</dbReference>
<reference evidence="2" key="1">
    <citation type="journal article" date="2023" name="Mol. Phylogenet. Evol.">
        <title>Genome-scale phylogeny and comparative genomics of the fungal order Sordariales.</title>
        <authorList>
            <person name="Hensen N."/>
            <person name="Bonometti L."/>
            <person name="Westerberg I."/>
            <person name="Brannstrom I.O."/>
            <person name="Guillou S."/>
            <person name="Cros-Aarteil S."/>
            <person name="Calhoun S."/>
            <person name="Haridas S."/>
            <person name="Kuo A."/>
            <person name="Mondo S."/>
            <person name="Pangilinan J."/>
            <person name="Riley R."/>
            <person name="LaButti K."/>
            <person name="Andreopoulos B."/>
            <person name="Lipzen A."/>
            <person name="Chen C."/>
            <person name="Yan M."/>
            <person name="Daum C."/>
            <person name="Ng V."/>
            <person name="Clum A."/>
            <person name="Steindorff A."/>
            <person name="Ohm R.A."/>
            <person name="Martin F."/>
            <person name="Silar P."/>
            <person name="Natvig D.O."/>
            <person name="Lalanne C."/>
            <person name="Gautier V."/>
            <person name="Ament-Velasquez S.L."/>
            <person name="Kruys A."/>
            <person name="Hutchinson M.I."/>
            <person name="Powell A.J."/>
            <person name="Barry K."/>
            <person name="Miller A.N."/>
            <person name="Grigoriev I.V."/>
            <person name="Debuchy R."/>
            <person name="Gladieux P."/>
            <person name="Hiltunen Thoren M."/>
            <person name="Johannesson H."/>
        </authorList>
    </citation>
    <scope>NUCLEOTIDE SEQUENCE</scope>
    <source>
        <strain evidence="2">FGSC 1904</strain>
    </source>
</reference>
<sequence length="249" mass="27860">MHMCKRADESMREGVVPKIVRAGHGGLLALAPSPAPQTTTITTSKLATASRTSIRSSSRPTGTPPDAHTHQPSTTKSETTAIATTSVSVAVRIAQFTAEDAVDGPVNAQNELETLLTSREETKVDRVVTAGQRQSSKRRLGLINLWHFANAQTWLETRKYLHQRGFNLHFEELRRRADGVYIQWYEMWHSWMANQQHVDPVQWVLFFRSHERQGGNKFAVAPGPESGLTANVLAGAKEHFRHYKKFTPP</sequence>
<feature type="region of interest" description="Disordered" evidence="1">
    <location>
        <begin position="31"/>
        <end position="80"/>
    </location>
</feature>
<protein>
    <submittedName>
        <fullName evidence="2">Uncharacterized protein</fullName>
    </submittedName>
</protein>
<evidence type="ECO:0000313" key="2">
    <source>
        <dbReference type="EMBL" id="KAK3396598.1"/>
    </source>
</evidence>
<name>A0AAE0PB22_SORBR</name>
<keyword evidence="3" id="KW-1185">Reference proteome</keyword>
<comment type="caution">
    <text evidence="2">The sequence shown here is derived from an EMBL/GenBank/DDBJ whole genome shotgun (WGS) entry which is preliminary data.</text>
</comment>
<feature type="compositionally biased region" description="Low complexity" evidence="1">
    <location>
        <begin position="50"/>
        <end position="65"/>
    </location>
</feature>
<organism evidence="2 3">
    <name type="scientific">Sordaria brevicollis</name>
    <dbReference type="NCBI Taxonomy" id="83679"/>
    <lineage>
        <taxon>Eukaryota</taxon>
        <taxon>Fungi</taxon>
        <taxon>Dikarya</taxon>
        <taxon>Ascomycota</taxon>
        <taxon>Pezizomycotina</taxon>
        <taxon>Sordariomycetes</taxon>
        <taxon>Sordariomycetidae</taxon>
        <taxon>Sordariales</taxon>
        <taxon>Sordariaceae</taxon>
        <taxon>Sordaria</taxon>
    </lineage>
</organism>
<gene>
    <name evidence="2" type="ORF">B0T20DRAFT_481578</name>
</gene>
<dbReference type="Proteomes" id="UP001281003">
    <property type="component" value="Unassembled WGS sequence"/>
</dbReference>
<reference evidence="2" key="2">
    <citation type="submission" date="2023-07" db="EMBL/GenBank/DDBJ databases">
        <authorList>
            <consortium name="Lawrence Berkeley National Laboratory"/>
            <person name="Haridas S."/>
            <person name="Hensen N."/>
            <person name="Bonometti L."/>
            <person name="Westerberg I."/>
            <person name="Brannstrom I.O."/>
            <person name="Guillou S."/>
            <person name="Cros-Aarteil S."/>
            <person name="Calhoun S."/>
            <person name="Kuo A."/>
            <person name="Mondo S."/>
            <person name="Pangilinan J."/>
            <person name="Riley R."/>
            <person name="LaButti K."/>
            <person name="Andreopoulos B."/>
            <person name="Lipzen A."/>
            <person name="Chen C."/>
            <person name="Yanf M."/>
            <person name="Daum C."/>
            <person name="Ng V."/>
            <person name="Clum A."/>
            <person name="Steindorff A."/>
            <person name="Ohm R."/>
            <person name="Martin F."/>
            <person name="Silar P."/>
            <person name="Natvig D."/>
            <person name="Lalanne C."/>
            <person name="Gautier V."/>
            <person name="Ament-velasquez S.L."/>
            <person name="Kruys A."/>
            <person name="Hutchinson M.I."/>
            <person name="Powell A.J."/>
            <person name="Barry K."/>
            <person name="Miller A.N."/>
            <person name="Grigoriev I.V."/>
            <person name="Debuchy R."/>
            <person name="Gladieux P."/>
            <person name="Thoren M.H."/>
            <person name="Johannesson H."/>
        </authorList>
    </citation>
    <scope>NUCLEOTIDE SEQUENCE</scope>
    <source>
        <strain evidence="2">FGSC 1904</strain>
    </source>
</reference>
<accession>A0AAE0PB22</accession>
<proteinExistence type="predicted"/>